<dbReference type="InterPro" id="IPR011659">
    <property type="entry name" value="WD40"/>
</dbReference>
<comment type="caution">
    <text evidence="1">The sequence shown here is derived from an EMBL/GenBank/DDBJ whole genome shotgun (WGS) entry which is preliminary data.</text>
</comment>
<gene>
    <name evidence="1" type="ORF">PanWU01x14_010660</name>
</gene>
<sequence>MSVKNPLDRTLVVENGRWPTWGSDNVMFFHRRVGDSWGVYQADISNGFTSVTHRVTPNDIDAFTPATIDATKVYGHPPRNGGKRIGYHRCRSDDLKSEEDIKERFHKFKSPNPDVRQFRVSGAFPSFSRDGSILAFVDNEFKSVWIADRNRLCVVFETKGSDNIFSPVWNQCPEKDIFHPKEGVPKIDNDFDPGYFAVFLAKVPKAKDEPAVVVRVVASRIDLAGHVNHPYFSPDGKSIVVTVDLAAVSVDPISLPFLEHSVRPYGDRFTIDINPDDIKKNKNVKKLKRIMHTRFENSTASWTKFPMQDPSAAWNKV</sequence>
<protein>
    <submittedName>
        <fullName evidence="1">Tol-Pal system beta propeller repeat-containing protein</fullName>
    </submittedName>
</protein>
<reference evidence="2" key="1">
    <citation type="submission" date="2016-06" db="EMBL/GenBank/DDBJ databases">
        <title>Parallel loss of symbiosis genes in relatives of nitrogen-fixing non-legume Parasponia.</title>
        <authorList>
            <person name="Van Velzen R."/>
            <person name="Holmer R."/>
            <person name="Bu F."/>
            <person name="Rutten L."/>
            <person name="Van Zeijl A."/>
            <person name="Liu W."/>
            <person name="Santuari L."/>
            <person name="Cao Q."/>
            <person name="Sharma T."/>
            <person name="Shen D."/>
            <person name="Roswanjaya Y."/>
            <person name="Wardhani T."/>
            <person name="Kalhor M.S."/>
            <person name="Jansen J."/>
            <person name="Van den Hoogen J."/>
            <person name="Gungor B."/>
            <person name="Hartog M."/>
            <person name="Hontelez J."/>
            <person name="Verver J."/>
            <person name="Yang W.-C."/>
            <person name="Schijlen E."/>
            <person name="Repin R."/>
            <person name="Schilthuizen M."/>
            <person name="Schranz E."/>
            <person name="Heidstra R."/>
            <person name="Miyata K."/>
            <person name="Fedorova E."/>
            <person name="Kohlen W."/>
            <person name="Bisseling T."/>
            <person name="Smit S."/>
            <person name="Geurts R."/>
        </authorList>
    </citation>
    <scope>NUCLEOTIDE SEQUENCE [LARGE SCALE GENOMIC DNA]</scope>
    <source>
        <strain evidence="2">cv. WU1-14</strain>
    </source>
</reference>
<organism evidence="1 2">
    <name type="scientific">Parasponia andersonii</name>
    <name type="common">Sponia andersonii</name>
    <dbReference type="NCBI Taxonomy" id="3476"/>
    <lineage>
        <taxon>Eukaryota</taxon>
        <taxon>Viridiplantae</taxon>
        <taxon>Streptophyta</taxon>
        <taxon>Embryophyta</taxon>
        <taxon>Tracheophyta</taxon>
        <taxon>Spermatophyta</taxon>
        <taxon>Magnoliopsida</taxon>
        <taxon>eudicotyledons</taxon>
        <taxon>Gunneridae</taxon>
        <taxon>Pentapetalae</taxon>
        <taxon>rosids</taxon>
        <taxon>fabids</taxon>
        <taxon>Rosales</taxon>
        <taxon>Cannabaceae</taxon>
        <taxon>Parasponia</taxon>
    </lineage>
</organism>
<dbReference type="Proteomes" id="UP000237105">
    <property type="component" value="Unassembled WGS sequence"/>
</dbReference>
<dbReference type="AlphaFoldDB" id="A0A2P5E2Q6"/>
<keyword evidence="2" id="KW-1185">Reference proteome</keyword>
<proteinExistence type="predicted"/>
<dbReference type="OrthoDB" id="10306164at2759"/>
<dbReference type="PANTHER" id="PTHR32161">
    <property type="entry name" value="DPP6 N-TERMINAL DOMAIN-LIKE PROTEIN"/>
    <property type="match status" value="1"/>
</dbReference>
<dbReference type="Pfam" id="PF07676">
    <property type="entry name" value="PD40"/>
    <property type="match status" value="1"/>
</dbReference>
<evidence type="ECO:0000313" key="1">
    <source>
        <dbReference type="EMBL" id="PON79834.1"/>
    </source>
</evidence>
<dbReference type="SUPFAM" id="SSF82171">
    <property type="entry name" value="DPP6 N-terminal domain-like"/>
    <property type="match status" value="1"/>
</dbReference>
<accession>A0A2P5E2Q6</accession>
<dbReference type="EMBL" id="JXTB01000003">
    <property type="protein sequence ID" value="PON79834.1"/>
    <property type="molecule type" value="Genomic_DNA"/>
</dbReference>
<name>A0A2P5E2Q6_PARAD</name>
<evidence type="ECO:0000313" key="2">
    <source>
        <dbReference type="Proteomes" id="UP000237105"/>
    </source>
</evidence>
<dbReference type="PANTHER" id="PTHR32161:SF21">
    <property type="entry name" value="OS03G0314500 PROTEIN"/>
    <property type="match status" value="1"/>
</dbReference>